<reference evidence="1" key="1">
    <citation type="journal article" date="2020" name="mSystems">
        <title>Genome- and Community-Level Interaction Insights into Carbon Utilization and Element Cycling Functions of Hydrothermarchaeota in Hydrothermal Sediment.</title>
        <authorList>
            <person name="Zhou Z."/>
            <person name="Liu Y."/>
            <person name="Xu W."/>
            <person name="Pan J."/>
            <person name="Luo Z.H."/>
            <person name="Li M."/>
        </authorList>
    </citation>
    <scope>NUCLEOTIDE SEQUENCE [LARGE SCALE GENOMIC DNA]</scope>
    <source>
        <strain evidence="1">SpSt-6</strain>
    </source>
</reference>
<accession>A0A7C4JQW7</accession>
<dbReference type="EMBL" id="DSZN01000088">
    <property type="protein sequence ID" value="HGQ85712.1"/>
    <property type="molecule type" value="Genomic_DNA"/>
</dbReference>
<dbReference type="AlphaFoldDB" id="A0A7C4JQW7"/>
<name>A0A7C4JQW7_9BACT</name>
<comment type="caution">
    <text evidence="1">The sequence shown here is derived from an EMBL/GenBank/DDBJ whole genome shotgun (WGS) entry which is preliminary data.</text>
</comment>
<organism evidence="1">
    <name type="scientific">Thermodesulfobacterium geofontis</name>
    <dbReference type="NCBI Taxonomy" id="1295609"/>
    <lineage>
        <taxon>Bacteria</taxon>
        <taxon>Pseudomonadati</taxon>
        <taxon>Thermodesulfobacteriota</taxon>
        <taxon>Thermodesulfobacteria</taxon>
        <taxon>Thermodesulfobacteriales</taxon>
        <taxon>Thermodesulfobacteriaceae</taxon>
        <taxon>Thermodesulfobacterium</taxon>
    </lineage>
</organism>
<evidence type="ECO:0000313" key="1">
    <source>
        <dbReference type="EMBL" id="HGQ85712.1"/>
    </source>
</evidence>
<protein>
    <submittedName>
        <fullName evidence="1">Uncharacterized protein</fullName>
    </submittedName>
</protein>
<sequence>MKSYNLKEALIKIEVAIKKNELDLALNLYEEINQNWEDYKKGITQEEAKNLLKLSEYIGKLLLEKKESFFDRKKFLELRKAYSNF</sequence>
<gene>
    <name evidence="1" type="ORF">ENT66_05115</name>
</gene>
<proteinExistence type="predicted"/>